<dbReference type="Proteomes" id="UP000245626">
    <property type="component" value="Unassembled WGS sequence"/>
</dbReference>
<accession>A0ACD0NTD2</accession>
<dbReference type="EMBL" id="KZ820103">
    <property type="protein sequence ID" value="PWN49061.1"/>
    <property type="molecule type" value="Genomic_DNA"/>
</dbReference>
<evidence type="ECO:0000313" key="2">
    <source>
        <dbReference type="Proteomes" id="UP000245626"/>
    </source>
</evidence>
<evidence type="ECO:0000313" key="1">
    <source>
        <dbReference type="EMBL" id="PWN49061.1"/>
    </source>
</evidence>
<protein>
    <submittedName>
        <fullName evidence="1">Alpha/beta-hydrolase</fullName>
    </submittedName>
</protein>
<organism evidence="1 2">
    <name type="scientific">Violaceomyces palustris</name>
    <dbReference type="NCBI Taxonomy" id="1673888"/>
    <lineage>
        <taxon>Eukaryota</taxon>
        <taxon>Fungi</taxon>
        <taxon>Dikarya</taxon>
        <taxon>Basidiomycota</taxon>
        <taxon>Ustilaginomycotina</taxon>
        <taxon>Ustilaginomycetes</taxon>
        <taxon>Violaceomycetales</taxon>
        <taxon>Violaceomycetaceae</taxon>
        <taxon>Violaceomyces</taxon>
    </lineage>
</organism>
<keyword evidence="2" id="KW-1185">Reference proteome</keyword>
<name>A0ACD0NTD2_9BASI</name>
<proteinExistence type="predicted"/>
<sequence length="361" mass="40633">MSQSTATDQLFPRKISVPNPGGVEQTWSTSPRDGQYRFYTKRWYPTSAQDPSQEIRPKATILFLHGFVEYIDRYREIFTYFPNQGIEVVAFDQRGWGETCLANLKGKANYGNTTWPQQFQDIQDILLQQRKRLDEKWGTTSTTQDQPGRVEMFLVGQSMGGGLTCGFFTRPKEFPFQPSEEAKASIKGAIALAPWLKLTEEPNPLLVWVGNNILAKIPGMPWSVKLDGEALSRDPVVAQAMEKDPLCSKKVYLKAIQGPLKGGGEMVEKDYRNWRKGLPLLILHGTGDKVTSYKASVEMVEKLTGKAQTSSSGSKADVPVVIEEDCEVKLFEGFYHDLLGEPEDDKIKVAQSMVEWILKRV</sequence>
<reference evidence="1 2" key="1">
    <citation type="journal article" date="2018" name="Mol. Biol. Evol.">
        <title>Broad Genomic Sampling Reveals a Smut Pathogenic Ancestry of the Fungal Clade Ustilaginomycotina.</title>
        <authorList>
            <person name="Kijpornyongpan T."/>
            <person name="Mondo S.J."/>
            <person name="Barry K."/>
            <person name="Sandor L."/>
            <person name="Lee J."/>
            <person name="Lipzen A."/>
            <person name="Pangilinan J."/>
            <person name="LaButti K."/>
            <person name="Hainaut M."/>
            <person name="Henrissat B."/>
            <person name="Grigoriev I.V."/>
            <person name="Spatafora J.W."/>
            <person name="Aime M.C."/>
        </authorList>
    </citation>
    <scope>NUCLEOTIDE SEQUENCE [LARGE SCALE GENOMIC DNA]</scope>
    <source>
        <strain evidence="1 2">SA 807</strain>
    </source>
</reference>
<gene>
    <name evidence="1" type="ORF">IE53DRAFT_388742</name>
</gene>